<dbReference type="AlphaFoldDB" id="A0A0D7B3X2"/>
<dbReference type="Proteomes" id="UP000054007">
    <property type="component" value="Unassembled WGS sequence"/>
</dbReference>
<evidence type="ECO:0000313" key="1">
    <source>
        <dbReference type="EMBL" id="KIY65273.1"/>
    </source>
</evidence>
<dbReference type="EMBL" id="KN880597">
    <property type="protein sequence ID" value="KIY65273.1"/>
    <property type="molecule type" value="Genomic_DNA"/>
</dbReference>
<sequence>MLPASSCTPPLASPKVTKPLRMESPLNELFSKKNCITTAVDWEHLSNWCAQYLVATLVGIDVCDQTFLVETTNVNYAWIVATTQELVNHQHQTAFALVHLLRYVNVVAAEGYGIPEDELLESEISEVVTDTCTLLKQLYILAHDALEDEVEDYDNEDRMALQTKLDLTGFDNVEDYTDALDAVVQGIFRGQRPTKMSDKDWRLYSAHLKEYVSPQASSPLIVRAFPEMSDVESRLGYVRFIDLPCDWLEMYKPVDGAGLLDEWESGKWMMSTAPERIIQPRPQYKINIVLLERQSLTW</sequence>
<proteinExistence type="predicted"/>
<reference evidence="1 2" key="1">
    <citation type="journal article" date="2015" name="Fungal Genet. Biol.">
        <title>Evolution of novel wood decay mechanisms in Agaricales revealed by the genome sequences of Fistulina hepatica and Cylindrobasidium torrendii.</title>
        <authorList>
            <person name="Floudas D."/>
            <person name="Held B.W."/>
            <person name="Riley R."/>
            <person name="Nagy L.G."/>
            <person name="Koehler G."/>
            <person name="Ransdell A.S."/>
            <person name="Younus H."/>
            <person name="Chow J."/>
            <person name="Chiniquy J."/>
            <person name="Lipzen A."/>
            <person name="Tritt A."/>
            <person name="Sun H."/>
            <person name="Haridas S."/>
            <person name="LaButti K."/>
            <person name="Ohm R.A."/>
            <person name="Kues U."/>
            <person name="Blanchette R.A."/>
            <person name="Grigoriev I.V."/>
            <person name="Minto R.E."/>
            <person name="Hibbett D.S."/>
        </authorList>
    </citation>
    <scope>NUCLEOTIDE SEQUENCE [LARGE SCALE GENOMIC DNA]</scope>
    <source>
        <strain evidence="1 2">FP15055 ss-10</strain>
    </source>
</reference>
<protein>
    <submittedName>
        <fullName evidence="1">Uncharacterized protein</fullName>
    </submittedName>
</protein>
<gene>
    <name evidence="1" type="ORF">CYLTODRAFT_466062</name>
</gene>
<evidence type="ECO:0000313" key="2">
    <source>
        <dbReference type="Proteomes" id="UP000054007"/>
    </source>
</evidence>
<keyword evidence="2" id="KW-1185">Reference proteome</keyword>
<organism evidence="1 2">
    <name type="scientific">Cylindrobasidium torrendii FP15055 ss-10</name>
    <dbReference type="NCBI Taxonomy" id="1314674"/>
    <lineage>
        <taxon>Eukaryota</taxon>
        <taxon>Fungi</taxon>
        <taxon>Dikarya</taxon>
        <taxon>Basidiomycota</taxon>
        <taxon>Agaricomycotina</taxon>
        <taxon>Agaricomycetes</taxon>
        <taxon>Agaricomycetidae</taxon>
        <taxon>Agaricales</taxon>
        <taxon>Marasmiineae</taxon>
        <taxon>Physalacriaceae</taxon>
        <taxon>Cylindrobasidium</taxon>
    </lineage>
</organism>
<name>A0A0D7B3X2_9AGAR</name>
<accession>A0A0D7B3X2</accession>